<name>A0A2P5EM82_TREOI</name>
<dbReference type="InterPro" id="IPR039361">
    <property type="entry name" value="Cyclin"/>
</dbReference>
<dbReference type="Proteomes" id="UP000237000">
    <property type="component" value="Unassembled WGS sequence"/>
</dbReference>
<evidence type="ECO:0000259" key="6">
    <source>
        <dbReference type="SMART" id="SM00385"/>
    </source>
</evidence>
<dbReference type="OrthoDB" id="1743455at2759"/>
<comment type="similarity">
    <text evidence="5">Belongs to the cyclin family.</text>
</comment>
<dbReference type="SMART" id="SM00385">
    <property type="entry name" value="CYCLIN"/>
    <property type="match status" value="1"/>
</dbReference>
<dbReference type="Gene3D" id="1.10.472.10">
    <property type="entry name" value="Cyclin-like"/>
    <property type="match status" value="2"/>
</dbReference>
<accession>A0A2P5EM82</accession>
<dbReference type="GO" id="GO:0051301">
    <property type="term" value="P:cell division"/>
    <property type="evidence" value="ECO:0007669"/>
    <property type="project" value="UniProtKB-KW"/>
</dbReference>
<dbReference type="PANTHER" id="PTHR10177">
    <property type="entry name" value="CYCLINS"/>
    <property type="match status" value="1"/>
</dbReference>
<evidence type="ECO:0000313" key="7">
    <source>
        <dbReference type="EMBL" id="PON86678.1"/>
    </source>
</evidence>
<evidence type="ECO:0000313" key="8">
    <source>
        <dbReference type="Proteomes" id="UP000237000"/>
    </source>
</evidence>
<dbReference type="InterPro" id="IPR036915">
    <property type="entry name" value="Cyclin-like_sf"/>
</dbReference>
<keyword evidence="2" id="KW-0132">Cell division</keyword>
<evidence type="ECO:0000256" key="4">
    <source>
        <dbReference type="ARBA" id="ARBA00032263"/>
    </source>
</evidence>
<sequence length="414" mass="47150">MWLNLPDYDPYNPFSLSEDQGLKTYLGVESLFMATEIGEEILKYVRRRAQLVIFKYSKCENFEPIIPYLAMNYFDRVITKENCTSDSPRCLDLLALCCLTLAWKMRNQNFTIPKLQAIQPDLHAITRKEFHAMELHVFKKLEWELRAVTPFCFLRYFEPMSDPICSINRITTNKILIHAQSDLFFTSYKPSVVAAVALLATSLCTCPARYSSFYYELRSKKIITKKQAVTFIPSMVIMCKELKLSPESGLLENKLLLISEQAAAGNSGNFMINPMLKNLNKLLIKYLSNPALEFGQVANEGEQSEASTSSQRPAAVKGKEKALVTTTEIQNEAEDELVPDQVQGDPVLAQSIRELINKVRLLNQMTPDEQQLLYESCPDVAQWMNQWALDQLRIIHEPAQVVPDEGQGENEPAE</sequence>
<dbReference type="AlphaFoldDB" id="A0A2P5EM82"/>
<organism evidence="7 8">
    <name type="scientific">Trema orientale</name>
    <name type="common">Charcoal tree</name>
    <name type="synonym">Celtis orientalis</name>
    <dbReference type="NCBI Taxonomy" id="63057"/>
    <lineage>
        <taxon>Eukaryota</taxon>
        <taxon>Viridiplantae</taxon>
        <taxon>Streptophyta</taxon>
        <taxon>Embryophyta</taxon>
        <taxon>Tracheophyta</taxon>
        <taxon>Spermatophyta</taxon>
        <taxon>Magnoliopsida</taxon>
        <taxon>eudicotyledons</taxon>
        <taxon>Gunneridae</taxon>
        <taxon>Pentapetalae</taxon>
        <taxon>rosids</taxon>
        <taxon>fabids</taxon>
        <taxon>Rosales</taxon>
        <taxon>Cannabaceae</taxon>
        <taxon>Trema</taxon>
    </lineage>
</organism>
<dbReference type="EMBL" id="JXTC01000128">
    <property type="protein sequence ID" value="PON86678.1"/>
    <property type="molecule type" value="Genomic_DNA"/>
</dbReference>
<dbReference type="SUPFAM" id="SSF47954">
    <property type="entry name" value="Cyclin-like"/>
    <property type="match status" value="1"/>
</dbReference>
<evidence type="ECO:0000256" key="2">
    <source>
        <dbReference type="ARBA" id="ARBA00022618"/>
    </source>
</evidence>
<keyword evidence="3" id="KW-0131">Cell cycle</keyword>
<keyword evidence="5" id="KW-0195">Cyclin</keyword>
<dbReference type="STRING" id="63057.A0A2P5EM82"/>
<reference evidence="8" key="1">
    <citation type="submission" date="2016-06" db="EMBL/GenBank/DDBJ databases">
        <title>Parallel loss of symbiosis genes in relatives of nitrogen-fixing non-legume Parasponia.</title>
        <authorList>
            <person name="Van Velzen R."/>
            <person name="Holmer R."/>
            <person name="Bu F."/>
            <person name="Rutten L."/>
            <person name="Van Zeijl A."/>
            <person name="Liu W."/>
            <person name="Santuari L."/>
            <person name="Cao Q."/>
            <person name="Sharma T."/>
            <person name="Shen D."/>
            <person name="Roswanjaya Y."/>
            <person name="Wardhani T."/>
            <person name="Kalhor M.S."/>
            <person name="Jansen J."/>
            <person name="Van den Hoogen J."/>
            <person name="Gungor B."/>
            <person name="Hartog M."/>
            <person name="Hontelez J."/>
            <person name="Verver J."/>
            <person name="Yang W.-C."/>
            <person name="Schijlen E."/>
            <person name="Repin R."/>
            <person name="Schilthuizen M."/>
            <person name="Schranz E."/>
            <person name="Heidstra R."/>
            <person name="Miyata K."/>
            <person name="Fedorova E."/>
            <person name="Kohlen W."/>
            <person name="Bisseling T."/>
            <person name="Smit S."/>
            <person name="Geurts R."/>
        </authorList>
    </citation>
    <scope>NUCLEOTIDE SEQUENCE [LARGE SCALE GENOMIC DNA]</scope>
    <source>
        <strain evidence="8">cv. RG33-2</strain>
    </source>
</reference>
<keyword evidence="8" id="KW-1185">Reference proteome</keyword>
<comment type="subunit">
    <text evidence="1">Interacts with the CDC2 protein kinase to form a serine/threonine kinase holoenzyme complex also known as maturation promoting factor (MPF). The cyclin subunit imparts substrate specificity to the complex.</text>
</comment>
<dbReference type="InParanoid" id="A0A2P5EM82"/>
<proteinExistence type="inferred from homology"/>
<evidence type="ECO:0000256" key="1">
    <source>
        <dbReference type="ARBA" id="ARBA00011177"/>
    </source>
</evidence>
<feature type="domain" description="Cyclin-like" evidence="6">
    <location>
        <begin position="51"/>
        <end position="139"/>
    </location>
</feature>
<dbReference type="InterPro" id="IPR006671">
    <property type="entry name" value="Cyclin_N"/>
</dbReference>
<evidence type="ECO:0000256" key="3">
    <source>
        <dbReference type="ARBA" id="ARBA00023306"/>
    </source>
</evidence>
<evidence type="ECO:0000256" key="5">
    <source>
        <dbReference type="RuleBase" id="RU000383"/>
    </source>
</evidence>
<comment type="caution">
    <text evidence="7">The sequence shown here is derived from an EMBL/GenBank/DDBJ whole genome shotgun (WGS) entry which is preliminary data.</text>
</comment>
<dbReference type="InterPro" id="IPR013763">
    <property type="entry name" value="Cyclin-like_dom"/>
</dbReference>
<protein>
    <recommendedName>
        <fullName evidence="4">B-like cyclin</fullName>
    </recommendedName>
</protein>
<gene>
    <name evidence="7" type="ORF">TorRG33x02_175100</name>
</gene>
<dbReference type="CDD" id="cd20544">
    <property type="entry name" value="CYCLIN_AtCycD-like_rpt2"/>
    <property type="match status" value="1"/>
</dbReference>
<dbReference type="Pfam" id="PF00134">
    <property type="entry name" value="Cyclin_N"/>
    <property type="match status" value="1"/>
</dbReference>